<sequence length="119" mass="13568">MHWLTRLSSEALNIFRQSTRGHEIIDMPLYREFCDDVVAQLEKPSLESSTAMRADRKQPDERERTATSRRNSKYSSRGWYLFKDGITVSPARMTPYSGAAGLRDAFFTLTDTLGYLPAG</sequence>
<evidence type="ECO:0000313" key="2">
    <source>
        <dbReference type="EMBL" id="KYN05025.1"/>
    </source>
</evidence>
<protein>
    <submittedName>
        <fullName evidence="2">Uncharacterized protein</fullName>
    </submittedName>
</protein>
<proteinExistence type="predicted"/>
<accession>A0A151IKP2</accession>
<feature type="region of interest" description="Disordered" evidence="1">
    <location>
        <begin position="45"/>
        <end position="72"/>
    </location>
</feature>
<name>A0A151IKP2_9HYME</name>
<evidence type="ECO:0000256" key="1">
    <source>
        <dbReference type="SAM" id="MobiDB-lite"/>
    </source>
</evidence>
<dbReference type="AlphaFoldDB" id="A0A151IKP2"/>
<organism evidence="2 3">
    <name type="scientific">Cyphomyrmex costatus</name>
    <dbReference type="NCBI Taxonomy" id="456900"/>
    <lineage>
        <taxon>Eukaryota</taxon>
        <taxon>Metazoa</taxon>
        <taxon>Ecdysozoa</taxon>
        <taxon>Arthropoda</taxon>
        <taxon>Hexapoda</taxon>
        <taxon>Insecta</taxon>
        <taxon>Pterygota</taxon>
        <taxon>Neoptera</taxon>
        <taxon>Endopterygota</taxon>
        <taxon>Hymenoptera</taxon>
        <taxon>Apocrita</taxon>
        <taxon>Aculeata</taxon>
        <taxon>Formicoidea</taxon>
        <taxon>Formicidae</taxon>
        <taxon>Myrmicinae</taxon>
        <taxon>Cyphomyrmex</taxon>
    </lineage>
</organism>
<reference evidence="2 3" key="1">
    <citation type="submission" date="2016-03" db="EMBL/GenBank/DDBJ databases">
        <title>Cyphomyrmex costatus WGS genome.</title>
        <authorList>
            <person name="Nygaard S."/>
            <person name="Hu H."/>
            <person name="Boomsma J."/>
            <person name="Zhang G."/>
        </authorList>
    </citation>
    <scope>NUCLEOTIDE SEQUENCE [LARGE SCALE GENOMIC DNA]</scope>
    <source>
        <strain evidence="2">MS0001</strain>
        <tissue evidence="2">Whole body</tissue>
    </source>
</reference>
<dbReference type="Proteomes" id="UP000078542">
    <property type="component" value="Unassembled WGS sequence"/>
</dbReference>
<evidence type="ECO:0000313" key="3">
    <source>
        <dbReference type="Proteomes" id="UP000078542"/>
    </source>
</evidence>
<gene>
    <name evidence="2" type="ORF">ALC62_04081</name>
</gene>
<feature type="compositionally biased region" description="Basic and acidic residues" evidence="1">
    <location>
        <begin position="53"/>
        <end position="66"/>
    </location>
</feature>
<keyword evidence="3" id="KW-1185">Reference proteome</keyword>
<dbReference type="EMBL" id="KQ977190">
    <property type="protein sequence ID" value="KYN05025.1"/>
    <property type="molecule type" value="Genomic_DNA"/>
</dbReference>